<dbReference type="EMBL" id="GBRH01189874">
    <property type="protein sequence ID" value="JAE08022.1"/>
    <property type="molecule type" value="Transcribed_RNA"/>
</dbReference>
<evidence type="ECO:0000313" key="2">
    <source>
        <dbReference type="EMBL" id="JAE08022.1"/>
    </source>
</evidence>
<evidence type="ECO:0008006" key="3">
    <source>
        <dbReference type="Google" id="ProtNLM"/>
    </source>
</evidence>
<name>A0A0A9F6Q7_ARUDO</name>
<keyword evidence="1" id="KW-1133">Transmembrane helix</keyword>
<feature type="transmembrane region" description="Helical" evidence="1">
    <location>
        <begin position="25"/>
        <end position="45"/>
    </location>
</feature>
<keyword evidence="1" id="KW-0472">Membrane</keyword>
<protein>
    <recommendedName>
        <fullName evidence="3">Transmembrane protein</fullName>
    </recommendedName>
</protein>
<sequence length="47" mass="5078">MRLEGTSSSFPDLLYHVADGGCSVFILYDVLVLGFVVIVGGHCLLTY</sequence>
<keyword evidence="1" id="KW-0812">Transmembrane</keyword>
<organism evidence="2">
    <name type="scientific">Arundo donax</name>
    <name type="common">Giant reed</name>
    <name type="synonym">Donax arundinaceus</name>
    <dbReference type="NCBI Taxonomy" id="35708"/>
    <lineage>
        <taxon>Eukaryota</taxon>
        <taxon>Viridiplantae</taxon>
        <taxon>Streptophyta</taxon>
        <taxon>Embryophyta</taxon>
        <taxon>Tracheophyta</taxon>
        <taxon>Spermatophyta</taxon>
        <taxon>Magnoliopsida</taxon>
        <taxon>Liliopsida</taxon>
        <taxon>Poales</taxon>
        <taxon>Poaceae</taxon>
        <taxon>PACMAD clade</taxon>
        <taxon>Arundinoideae</taxon>
        <taxon>Arundineae</taxon>
        <taxon>Arundo</taxon>
    </lineage>
</organism>
<accession>A0A0A9F6Q7</accession>
<reference evidence="2" key="2">
    <citation type="journal article" date="2015" name="Data Brief">
        <title>Shoot transcriptome of the giant reed, Arundo donax.</title>
        <authorList>
            <person name="Barrero R.A."/>
            <person name="Guerrero F.D."/>
            <person name="Moolhuijzen P."/>
            <person name="Goolsby J.A."/>
            <person name="Tidwell J."/>
            <person name="Bellgard S.E."/>
            <person name="Bellgard M.I."/>
        </authorList>
    </citation>
    <scope>NUCLEOTIDE SEQUENCE</scope>
    <source>
        <tissue evidence="2">Shoot tissue taken approximately 20 cm above the soil surface</tissue>
    </source>
</reference>
<reference evidence="2" key="1">
    <citation type="submission" date="2014-09" db="EMBL/GenBank/DDBJ databases">
        <authorList>
            <person name="Magalhaes I.L.F."/>
            <person name="Oliveira U."/>
            <person name="Santos F.R."/>
            <person name="Vidigal T.H.D.A."/>
            <person name="Brescovit A.D."/>
            <person name="Santos A.J."/>
        </authorList>
    </citation>
    <scope>NUCLEOTIDE SEQUENCE</scope>
    <source>
        <tissue evidence="2">Shoot tissue taken approximately 20 cm above the soil surface</tissue>
    </source>
</reference>
<dbReference type="AlphaFoldDB" id="A0A0A9F6Q7"/>
<evidence type="ECO:0000256" key="1">
    <source>
        <dbReference type="SAM" id="Phobius"/>
    </source>
</evidence>
<proteinExistence type="predicted"/>